<gene>
    <name evidence="1" type="ORF">PFISCL1PPCAC_1260</name>
</gene>
<accession>A0AAV5UTF2</accession>
<reference evidence="1" key="1">
    <citation type="submission" date="2023-10" db="EMBL/GenBank/DDBJ databases">
        <title>Genome assembly of Pristionchus species.</title>
        <authorList>
            <person name="Yoshida K."/>
            <person name="Sommer R.J."/>
        </authorList>
    </citation>
    <scope>NUCLEOTIDE SEQUENCE</scope>
    <source>
        <strain evidence="1">RS5133</strain>
    </source>
</reference>
<dbReference type="Proteomes" id="UP001432322">
    <property type="component" value="Unassembled WGS sequence"/>
</dbReference>
<feature type="non-terminal residue" evidence="1">
    <location>
        <position position="186"/>
    </location>
</feature>
<comment type="caution">
    <text evidence="1">The sequence shown here is derived from an EMBL/GenBank/DDBJ whole genome shotgun (WGS) entry which is preliminary data.</text>
</comment>
<organism evidence="1 2">
    <name type="scientific">Pristionchus fissidentatus</name>
    <dbReference type="NCBI Taxonomy" id="1538716"/>
    <lineage>
        <taxon>Eukaryota</taxon>
        <taxon>Metazoa</taxon>
        <taxon>Ecdysozoa</taxon>
        <taxon>Nematoda</taxon>
        <taxon>Chromadorea</taxon>
        <taxon>Rhabditida</taxon>
        <taxon>Rhabditina</taxon>
        <taxon>Diplogasteromorpha</taxon>
        <taxon>Diplogasteroidea</taxon>
        <taxon>Neodiplogasteridae</taxon>
        <taxon>Pristionchus</taxon>
    </lineage>
</organism>
<proteinExistence type="predicted"/>
<evidence type="ECO:0000313" key="1">
    <source>
        <dbReference type="EMBL" id="GMT09963.1"/>
    </source>
</evidence>
<dbReference type="AlphaFoldDB" id="A0AAV5UTF2"/>
<name>A0AAV5UTF2_9BILA</name>
<keyword evidence="2" id="KW-1185">Reference proteome</keyword>
<evidence type="ECO:0000313" key="2">
    <source>
        <dbReference type="Proteomes" id="UP001432322"/>
    </source>
</evidence>
<protein>
    <submittedName>
        <fullName evidence="1">Uncharacterized protein</fullName>
    </submittedName>
</protein>
<dbReference type="EMBL" id="BTSY01000001">
    <property type="protein sequence ID" value="GMT09963.1"/>
    <property type="molecule type" value="Genomic_DNA"/>
</dbReference>
<sequence>MPQFNDVLEDGGHCAEDVHQVMRSRQLHERGPDAKSARQLLQQHSYADLLLLRGQMQFDLDFVRLYGNTHGDCCFLPQPELIEYPLSYCKWRPAHKHTRTHTSADFSNPPSIKNLRILVFYTEHRSKQTLTILNYSAITTSFRLYPLRFKIPRKYGEPCDPHPSFNYATVYIIYATILYSSNLPIK</sequence>